<protein>
    <submittedName>
        <fullName evidence="7">Asparaginase</fullName>
    </submittedName>
</protein>
<dbReference type="InterPro" id="IPR000246">
    <property type="entry name" value="Peptidase_T2"/>
</dbReference>
<accession>A0A7V3ZZA7</accession>
<proteinExistence type="predicted"/>
<keyword evidence="2" id="KW-0378">Hydrolase</keyword>
<dbReference type="InterPro" id="IPR029055">
    <property type="entry name" value="Ntn_hydrolases_N"/>
</dbReference>
<dbReference type="Pfam" id="PF01112">
    <property type="entry name" value="Asparaginase_2"/>
    <property type="match status" value="1"/>
</dbReference>
<organism evidence="7">
    <name type="scientific">candidate division WOR-3 bacterium</name>
    <dbReference type="NCBI Taxonomy" id="2052148"/>
    <lineage>
        <taxon>Bacteria</taxon>
        <taxon>Bacteria division WOR-3</taxon>
    </lineage>
</organism>
<keyword evidence="3" id="KW-0068">Autocatalytic cleavage</keyword>
<gene>
    <name evidence="7" type="ORF">ENU66_08855</name>
</gene>
<reference evidence="7" key="1">
    <citation type="journal article" date="2020" name="mSystems">
        <title>Genome- and Community-Level Interaction Insights into Carbon Utilization and Element Cycling Functions of Hydrothermarchaeota in Hydrothermal Sediment.</title>
        <authorList>
            <person name="Zhou Z."/>
            <person name="Liu Y."/>
            <person name="Xu W."/>
            <person name="Pan J."/>
            <person name="Luo Z.H."/>
            <person name="Li M."/>
        </authorList>
    </citation>
    <scope>NUCLEOTIDE SEQUENCE [LARGE SCALE GENOMIC DNA]</scope>
    <source>
        <strain evidence="7">SpSt-69</strain>
    </source>
</reference>
<dbReference type="SUPFAM" id="SSF56235">
    <property type="entry name" value="N-terminal nucleophile aminohydrolases (Ntn hydrolases)"/>
    <property type="match status" value="1"/>
</dbReference>
<evidence type="ECO:0000256" key="1">
    <source>
        <dbReference type="ARBA" id="ARBA00022670"/>
    </source>
</evidence>
<feature type="binding site" evidence="5">
    <location>
        <begin position="203"/>
        <end position="206"/>
    </location>
    <ligand>
        <name>substrate</name>
    </ligand>
</feature>
<feature type="site" description="Cleavage; by autolysis" evidence="6">
    <location>
        <begin position="174"/>
        <end position="175"/>
    </location>
</feature>
<dbReference type="CDD" id="cd04512">
    <property type="entry name" value="Ntn_Asparaginase_2_like"/>
    <property type="match status" value="1"/>
</dbReference>
<sequence>MKAIIVHGGVGKVKPEKLESVKAGLKRAVEAGFAILQERNDALSACEAAVNALEDDPVFNAGTGAVLTLDGRCELDAAIMKGSTLEAGAVAGVEKIKNPISLARLVMEKTDHVLLIGDGAENFARIMGFPEYNPITEERLEEWKNLKEKLLKGEPLHWKKIYTLIKQHPELLKGTVGCVAIDDNGEIVAGTSTGGVFLKLFGRVGDTPLLGAGTYATSFGGASCTGIGEGIMRTLLAKTACDFMRMGISAQKTAEACIDLINNTVKTETGIITLDRYGNIGFAYNTENMPVAFASSKDPEIKIKGLPE</sequence>
<name>A0A7V3ZZA7_UNCW3</name>
<keyword evidence="1" id="KW-0645">Protease</keyword>
<dbReference type="PANTHER" id="PTHR10188:SF6">
    <property type="entry name" value="N(4)-(BETA-N-ACETYLGLUCOSAMINYL)-L-ASPARAGINASE"/>
    <property type="match status" value="1"/>
</dbReference>
<dbReference type="AlphaFoldDB" id="A0A7V3ZZA7"/>
<dbReference type="GO" id="GO:0006508">
    <property type="term" value="P:proteolysis"/>
    <property type="evidence" value="ECO:0007669"/>
    <property type="project" value="UniProtKB-KW"/>
</dbReference>
<dbReference type="PANTHER" id="PTHR10188">
    <property type="entry name" value="L-ASPARAGINASE"/>
    <property type="match status" value="1"/>
</dbReference>
<dbReference type="GO" id="GO:0005737">
    <property type="term" value="C:cytoplasm"/>
    <property type="evidence" value="ECO:0007669"/>
    <property type="project" value="TreeGrafter"/>
</dbReference>
<feature type="active site" description="Nucleophile" evidence="4">
    <location>
        <position position="175"/>
    </location>
</feature>
<dbReference type="Gene3D" id="3.60.20.30">
    <property type="entry name" value="(Glycosyl)asparaginase"/>
    <property type="match status" value="1"/>
</dbReference>
<dbReference type="GO" id="GO:0008233">
    <property type="term" value="F:peptidase activity"/>
    <property type="evidence" value="ECO:0007669"/>
    <property type="project" value="UniProtKB-KW"/>
</dbReference>
<evidence type="ECO:0000313" key="7">
    <source>
        <dbReference type="EMBL" id="HGL18422.1"/>
    </source>
</evidence>
<dbReference type="GO" id="GO:0016811">
    <property type="term" value="F:hydrolase activity, acting on carbon-nitrogen (but not peptide) bonds, in linear amides"/>
    <property type="evidence" value="ECO:0007669"/>
    <property type="project" value="UniProtKB-ARBA"/>
</dbReference>
<evidence type="ECO:0000256" key="3">
    <source>
        <dbReference type="ARBA" id="ARBA00022813"/>
    </source>
</evidence>
<feature type="binding site" evidence="5">
    <location>
        <begin position="225"/>
        <end position="228"/>
    </location>
    <ligand>
        <name>substrate</name>
    </ligand>
</feature>
<evidence type="ECO:0000256" key="5">
    <source>
        <dbReference type="PIRSR" id="PIRSR600246-2"/>
    </source>
</evidence>
<evidence type="ECO:0000256" key="6">
    <source>
        <dbReference type="PIRSR" id="PIRSR600246-3"/>
    </source>
</evidence>
<dbReference type="EMBL" id="DTDJ01000051">
    <property type="protein sequence ID" value="HGL18422.1"/>
    <property type="molecule type" value="Genomic_DNA"/>
</dbReference>
<comment type="caution">
    <text evidence="7">The sequence shown here is derived from an EMBL/GenBank/DDBJ whole genome shotgun (WGS) entry which is preliminary data.</text>
</comment>
<evidence type="ECO:0000256" key="4">
    <source>
        <dbReference type="PIRSR" id="PIRSR600246-1"/>
    </source>
</evidence>
<evidence type="ECO:0000256" key="2">
    <source>
        <dbReference type="ARBA" id="ARBA00022801"/>
    </source>
</evidence>
<dbReference type="FunFam" id="3.60.20.30:FF:000001">
    <property type="entry name" value="Isoaspartyl peptidase/L-asparaginase"/>
    <property type="match status" value="1"/>
</dbReference>